<proteinExistence type="predicted"/>
<evidence type="ECO:0000313" key="1">
    <source>
        <dbReference type="EMBL" id="QHU08939.1"/>
    </source>
</evidence>
<protein>
    <submittedName>
        <fullName evidence="1">Uncharacterized protein</fullName>
    </submittedName>
</protein>
<dbReference type="EMBL" id="MN740699">
    <property type="protein sequence ID" value="QHU08939.1"/>
    <property type="molecule type" value="Genomic_DNA"/>
</dbReference>
<reference evidence="1" key="1">
    <citation type="journal article" date="2020" name="Nature">
        <title>Giant virus diversity and host interactions through global metagenomics.</title>
        <authorList>
            <person name="Schulz F."/>
            <person name="Roux S."/>
            <person name="Paez-Espino D."/>
            <person name="Jungbluth S."/>
            <person name="Walsh D.A."/>
            <person name="Denef V.J."/>
            <person name="McMahon K.D."/>
            <person name="Konstantinidis K.T."/>
            <person name="Eloe-Fadrosh E.A."/>
            <person name="Kyrpides N.C."/>
            <person name="Woyke T."/>
        </authorList>
    </citation>
    <scope>NUCLEOTIDE SEQUENCE</scope>
    <source>
        <strain evidence="1">GVMAG-S-1064190-84</strain>
    </source>
</reference>
<sequence>MIESTKYDSCLDVSSSDRKISDFMDLSETEKEELFIDKEWKKYWINMPEFVQEDKPPHRRIILNFRSEDDYQNFAKLIEQNLTEKTKSIWYPKLEKDDNFLKRWIEVEE</sequence>
<accession>A0A6C0JTQ8</accession>
<dbReference type="AlphaFoldDB" id="A0A6C0JTQ8"/>
<name>A0A6C0JTQ8_9ZZZZ</name>
<organism evidence="1">
    <name type="scientific">viral metagenome</name>
    <dbReference type="NCBI Taxonomy" id="1070528"/>
    <lineage>
        <taxon>unclassified sequences</taxon>
        <taxon>metagenomes</taxon>
        <taxon>organismal metagenomes</taxon>
    </lineage>
</organism>